<dbReference type="Pfam" id="PF03061">
    <property type="entry name" value="4HBT"/>
    <property type="match status" value="1"/>
</dbReference>
<dbReference type="InterPro" id="IPR006683">
    <property type="entry name" value="Thioestr_dom"/>
</dbReference>
<dbReference type="EMBL" id="ML734798">
    <property type="protein sequence ID" value="KAB8240021.1"/>
    <property type="molecule type" value="Genomic_DNA"/>
</dbReference>
<name>A0A5N6GC52_ASPFL</name>
<dbReference type="PANTHER" id="PTHR47260">
    <property type="entry name" value="UPF0644 PROTEIN PB2B4.06"/>
    <property type="match status" value="1"/>
</dbReference>
<feature type="region of interest" description="Disordered" evidence="1">
    <location>
        <begin position="1"/>
        <end position="24"/>
    </location>
</feature>
<proteinExistence type="predicted"/>
<dbReference type="InterPro" id="IPR029069">
    <property type="entry name" value="HotDog_dom_sf"/>
</dbReference>
<evidence type="ECO:0000313" key="3">
    <source>
        <dbReference type="EMBL" id="KAB8240021.1"/>
    </source>
</evidence>
<evidence type="ECO:0000256" key="1">
    <source>
        <dbReference type="SAM" id="MobiDB-lite"/>
    </source>
</evidence>
<dbReference type="InterPro" id="IPR052061">
    <property type="entry name" value="PTE-AB_protein"/>
</dbReference>
<dbReference type="AlphaFoldDB" id="A0A5N6GC52"/>
<reference evidence="3" key="1">
    <citation type="submission" date="2019-04" db="EMBL/GenBank/DDBJ databases">
        <title>Friends and foes A comparative genomics study of 23 Aspergillus species from section Flavi.</title>
        <authorList>
            <consortium name="DOE Joint Genome Institute"/>
            <person name="Kjaerbolling I."/>
            <person name="Vesth T."/>
            <person name="Frisvad J.C."/>
            <person name="Nybo J.L."/>
            <person name="Theobald S."/>
            <person name="Kildgaard S."/>
            <person name="Isbrandt T."/>
            <person name="Kuo A."/>
            <person name="Sato A."/>
            <person name="Lyhne E.K."/>
            <person name="Kogle M.E."/>
            <person name="Wiebenga A."/>
            <person name="Kun R.S."/>
            <person name="Lubbers R.J."/>
            <person name="Makela M.R."/>
            <person name="Barry K."/>
            <person name="Chovatia M."/>
            <person name="Clum A."/>
            <person name="Daum C."/>
            <person name="Haridas S."/>
            <person name="He G."/>
            <person name="LaButti K."/>
            <person name="Lipzen A."/>
            <person name="Mondo S."/>
            <person name="Riley R."/>
            <person name="Salamov A."/>
            <person name="Simmons B.A."/>
            <person name="Magnuson J.K."/>
            <person name="Henrissat B."/>
            <person name="Mortensen U.H."/>
            <person name="Larsen T.O."/>
            <person name="Devries R.P."/>
            <person name="Grigoriev I.V."/>
            <person name="Machida M."/>
            <person name="Baker S.E."/>
            <person name="Andersen M.R."/>
        </authorList>
    </citation>
    <scope>NUCLEOTIDE SEQUENCE [LARGE SCALE GENOMIC DNA]</scope>
    <source>
        <strain evidence="3">CBS 121.62</strain>
    </source>
</reference>
<dbReference type="SUPFAM" id="SSF54637">
    <property type="entry name" value="Thioesterase/thiol ester dehydrase-isomerase"/>
    <property type="match status" value="1"/>
</dbReference>
<dbReference type="Gene3D" id="3.10.129.10">
    <property type="entry name" value="Hotdog Thioesterase"/>
    <property type="match status" value="1"/>
</dbReference>
<dbReference type="Proteomes" id="UP000325434">
    <property type="component" value="Unassembled WGS sequence"/>
</dbReference>
<protein>
    <submittedName>
        <fullName evidence="3">HotDog domain-containing protein</fullName>
    </submittedName>
</protein>
<accession>A0A5N6GC52</accession>
<dbReference type="PANTHER" id="PTHR47260:SF6">
    <property type="entry name" value="THIOESTERASE DOMAIN-CONTAINING PROTEIN"/>
    <property type="match status" value="1"/>
</dbReference>
<gene>
    <name evidence="3" type="ORF">BDV35DRAFT_374828</name>
</gene>
<organism evidence="3">
    <name type="scientific">Aspergillus flavus</name>
    <dbReference type="NCBI Taxonomy" id="5059"/>
    <lineage>
        <taxon>Eukaryota</taxon>
        <taxon>Fungi</taxon>
        <taxon>Dikarya</taxon>
        <taxon>Ascomycota</taxon>
        <taxon>Pezizomycotina</taxon>
        <taxon>Eurotiomycetes</taxon>
        <taxon>Eurotiomycetidae</taxon>
        <taxon>Eurotiales</taxon>
        <taxon>Aspergillaceae</taxon>
        <taxon>Aspergillus</taxon>
        <taxon>Aspergillus subgen. Circumdati</taxon>
    </lineage>
</organism>
<feature type="domain" description="Thioesterase" evidence="2">
    <location>
        <begin position="49"/>
        <end position="117"/>
    </location>
</feature>
<sequence length="139" mass="15398">MQLTRSLGRLGPRLSSRGPEKIRWSSPLGKASETTLSLTPDQATCYYPGMLHGGVSAFLLDHLFADCCSPAVTARLEVSYHRPVPPDIPIIIRVWPVKVEGRKKYMKGCIRVREDRTGKIVDAIEAEALFIQPKIPTVA</sequence>
<evidence type="ECO:0000259" key="2">
    <source>
        <dbReference type="Pfam" id="PF03061"/>
    </source>
</evidence>